<feature type="coiled-coil region" evidence="1">
    <location>
        <begin position="36"/>
        <end position="70"/>
    </location>
</feature>
<name>A0A9D2MFZ7_9FIRM</name>
<gene>
    <name evidence="4" type="ORF">H9771_08675</name>
</gene>
<proteinExistence type="predicted"/>
<dbReference type="Proteomes" id="UP000824211">
    <property type="component" value="Unassembled WGS sequence"/>
</dbReference>
<evidence type="ECO:0000313" key="4">
    <source>
        <dbReference type="EMBL" id="HJB59707.1"/>
    </source>
</evidence>
<protein>
    <recommendedName>
        <fullName evidence="3">TFIIB-type domain-containing protein</fullName>
    </recommendedName>
</protein>
<dbReference type="InterPro" id="IPR013137">
    <property type="entry name" value="Znf_TFIIB"/>
</dbReference>
<feature type="compositionally biased region" description="Acidic residues" evidence="2">
    <location>
        <begin position="175"/>
        <end position="190"/>
    </location>
</feature>
<dbReference type="NCBIfam" id="NF045650">
    <property type="entry name" value="CD1247_Nterm"/>
    <property type="match status" value="1"/>
</dbReference>
<dbReference type="InterPro" id="IPR054688">
    <property type="entry name" value="CD1247_N"/>
</dbReference>
<dbReference type="PROSITE" id="PS51134">
    <property type="entry name" value="ZF_TFIIB"/>
    <property type="match status" value="1"/>
</dbReference>
<reference evidence="4" key="2">
    <citation type="submission" date="2021-04" db="EMBL/GenBank/DDBJ databases">
        <authorList>
            <person name="Gilroy R."/>
        </authorList>
    </citation>
    <scope>NUCLEOTIDE SEQUENCE</scope>
    <source>
        <strain evidence="4">ChiHjej9B8-13557</strain>
    </source>
</reference>
<dbReference type="AlphaFoldDB" id="A0A9D2MFZ7"/>
<evidence type="ECO:0000259" key="3">
    <source>
        <dbReference type="PROSITE" id="PS51134"/>
    </source>
</evidence>
<evidence type="ECO:0000256" key="2">
    <source>
        <dbReference type="SAM" id="MobiDB-lite"/>
    </source>
</evidence>
<reference evidence="4" key="1">
    <citation type="journal article" date="2021" name="PeerJ">
        <title>Extensive microbial diversity within the chicken gut microbiome revealed by metagenomics and culture.</title>
        <authorList>
            <person name="Gilroy R."/>
            <person name="Ravi A."/>
            <person name="Getino M."/>
            <person name="Pursley I."/>
            <person name="Horton D.L."/>
            <person name="Alikhan N.F."/>
            <person name="Baker D."/>
            <person name="Gharbi K."/>
            <person name="Hall N."/>
            <person name="Watson M."/>
            <person name="Adriaenssens E.M."/>
            <person name="Foster-Nyarko E."/>
            <person name="Jarju S."/>
            <person name="Secka A."/>
            <person name="Antonio M."/>
            <person name="Oren A."/>
            <person name="Chaudhuri R.R."/>
            <person name="La Ragione R."/>
            <person name="Hildebrand F."/>
            <person name="Pallen M.J."/>
        </authorList>
    </citation>
    <scope>NUCLEOTIDE SEQUENCE</scope>
    <source>
        <strain evidence="4">ChiHjej9B8-13557</strain>
    </source>
</reference>
<accession>A0A9D2MFZ7</accession>
<evidence type="ECO:0000256" key="1">
    <source>
        <dbReference type="SAM" id="Coils"/>
    </source>
</evidence>
<evidence type="ECO:0000313" key="5">
    <source>
        <dbReference type="Proteomes" id="UP000824211"/>
    </source>
</evidence>
<keyword evidence="1" id="KW-0175">Coiled coil</keyword>
<comment type="caution">
    <text evidence="4">The sequence shown here is derived from an EMBL/GenBank/DDBJ whole genome shotgun (WGS) entry which is preliminary data.</text>
</comment>
<feature type="region of interest" description="Disordered" evidence="2">
    <location>
        <begin position="169"/>
        <end position="190"/>
    </location>
</feature>
<organism evidence="4 5">
    <name type="scientific">Candidatus Faecalibacterium faecipullorum</name>
    <dbReference type="NCBI Taxonomy" id="2838578"/>
    <lineage>
        <taxon>Bacteria</taxon>
        <taxon>Bacillati</taxon>
        <taxon>Bacillota</taxon>
        <taxon>Clostridia</taxon>
        <taxon>Eubacteriales</taxon>
        <taxon>Oscillospiraceae</taxon>
        <taxon>Faecalibacterium</taxon>
    </lineage>
</organism>
<feature type="domain" description="TFIIB-type" evidence="3">
    <location>
        <begin position="82"/>
        <end position="115"/>
    </location>
</feature>
<dbReference type="EMBL" id="DWXX01000159">
    <property type="protein sequence ID" value="HJB59707.1"/>
    <property type="molecule type" value="Genomic_DNA"/>
</dbReference>
<sequence length="190" mass="20592">MELIEKAAYLQGLLEGLELDESTKEGKVFHAMSDLLADMAAAIKTMEQDITQAEDELELLRDDVEELQSDVYEDDDEDAPCYEVDCPGCGETVYVTEEDLDAGEAFCPNCGCTFEVMLDDGEADDDAPDAPDAEEQDVSYEVTCPGCGAVTVLDEETLLSGKARCASCGSPLEIEMPDDEDGEETEEDGN</sequence>